<protein>
    <submittedName>
        <fullName evidence="1">Uncharacterized protein</fullName>
    </submittedName>
</protein>
<reference evidence="1" key="1">
    <citation type="journal article" date="2020" name="New Phytol.">
        <title>Comparative genomics reveals dynamic genome evolution in host specialist ectomycorrhizal fungi.</title>
        <authorList>
            <person name="Lofgren L.A."/>
            <person name="Nguyen N.H."/>
            <person name="Vilgalys R."/>
            <person name="Ruytinx J."/>
            <person name="Liao H.L."/>
            <person name="Branco S."/>
            <person name="Kuo A."/>
            <person name="LaButti K."/>
            <person name="Lipzen A."/>
            <person name="Andreopoulos W."/>
            <person name="Pangilinan J."/>
            <person name="Riley R."/>
            <person name="Hundley H."/>
            <person name="Na H."/>
            <person name="Barry K."/>
            <person name="Grigoriev I.V."/>
            <person name="Stajich J.E."/>
            <person name="Kennedy P.G."/>
        </authorList>
    </citation>
    <scope>NUCLEOTIDE SEQUENCE</scope>
    <source>
        <strain evidence="1">DOB743</strain>
    </source>
</reference>
<dbReference type="Proteomes" id="UP000714275">
    <property type="component" value="Unassembled WGS sequence"/>
</dbReference>
<dbReference type="EMBL" id="JABBWD010000050">
    <property type="protein sequence ID" value="KAG1772972.1"/>
    <property type="molecule type" value="Genomic_DNA"/>
</dbReference>
<proteinExistence type="predicted"/>
<evidence type="ECO:0000313" key="2">
    <source>
        <dbReference type="Proteomes" id="UP000714275"/>
    </source>
</evidence>
<keyword evidence="2" id="KW-1185">Reference proteome</keyword>
<comment type="caution">
    <text evidence="1">The sequence shown here is derived from an EMBL/GenBank/DDBJ whole genome shotgun (WGS) entry which is preliminary data.</text>
</comment>
<dbReference type="OrthoDB" id="3165318at2759"/>
<name>A0A9P7CYH0_9AGAM</name>
<dbReference type="AlphaFoldDB" id="A0A9P7CYH0"/>
<accession>A0A9P7CYH0</accession>
<organism evidence="1 2">
    <name type="scientific">Suillus placidus</name>
    <dbReference type="NCBI Taxonomy" id="48579"/>
    <lineage>
        <taxon>Eukaryota</taxon>
        <taxon>Fungi</taxon>
        <taxon>Dikarya</taxon>
        <taxon>Basidiomycota</taxon>
        <taxon>Agaricomycotina</taxon>
        <taxon>Agaricomycetes</taxon>
        <taxon>Agaricomycetidae</taxon>
        <taxon>Boletales</taxon>
        <taxon>Suillineae</taxon>
        <taxon>Suillaceae</taxon>
        <taxon>Suillus</taxon>
    </lineage>
</organism>
<gene>
    <name evidence="1" type="ORF">EV702DRAFT_1132079</name>
</gene>
<sequence>MSTEVYVRNLIFQSNNLGKESDLLLTFDGPMPGDHYPVVWRVSTFGKDGAYQMRATYRSQHAFTKPLVEGGIIVDAAAAVDINGARQQTTLTKADNRFKFSTPVEGTAAVINDAGEAVGLTLGFNAAGKSLPTPMLYFGDVRNGSKVTPQFYPRLRAYVTSGYREAEILRGEIAAPTLWDQNLAALDETTTWNLTWDTTGRYRITPA</sequence>
<evidence type="ECO:0000313" key="1">
    <source>
        <dbReference type="EMBL" id="KAG1772972.1"/>
    </source>
</evidence>